<dbReference type="InterPro" id="IPR032710">
    <property type="entry name" value="NTF2-like_dom_sf"/>
</dbReference>
<name>A0ABU5T218_9MICC</name>
<dbReference type="PANTHER" id="PTHR38436">
    <property type="entry name" value="POLYKETIDE CYCLASE SNOAL-LIKE DOMAIN"/>
    <property type="match status" value="1"/>
</dbReference>
<dbReference type="SUPFAM" id="SSF54427">
    <property type="entry name" value="NTF2-like"/>
    <property type="match status" value="1"/>
</dbReference>
<dbReference type="RefSeq" id="WP_323277290.1">
    <property type="nucleotide sequence ID" value="NZ_JAYGGQ010000001.1"/>
</dbReference>
<evidence type="ECO:0000313" key="2">
    <source>
        <dbReference type="Proteomes" id="UP001304769"/>
    </source>
</evidence>
<dbReference type="PANTHER" id="PTHR38436:SF1">
    <property type="entry name" value="ESTER CYCLASE"/>
    <property type="match status" value="1"/>
</dbReference>
<dbReference type="InterPro" id="IPR009959">
    <property type="entry name" value="Cyclase_SnoaL-like"/>
</dbReference>
<protein>
    <submittedName>
        <fullName evidence="1">Ester cyclase</fullName>
    </submittedName>
</protein>
<organism evidence="1 2">
    <name type="scientific">Sinomonas terricola</name>
    <dbReference type="NCBI Taxonomy" id="3110330"/>
    <lineage>
        <taxon>Bacteria</taxon>
        <taxon>Bacillati</taxon>
        <taxon>Actinomycetota</taxon>
        <taxon>Actinomycetes</taxon>
        <taxon>Micrococcales</taxon>
        <taxon>Micrococcaceae</taxon>
        <taxon>Sinomonas</taxon>
    </lineage>
</organism>
<dbReference type="Gene3D" id="3.10.450.50">
    <property type="match status" value="1"/>
</dbReference>
<proteinExistence type="predicted"/>
<comment type="caution">
    <text evidence="1">The sequence shown here is derived from an EMBL/GenBank/DDBJ whole genome shotgun (WGS) entry which is preliminary data.</text>
</comment>
<evidence type="ECO:0000313" key="1">
    <source>
        <dbReference type="EMBL" id="MEA5453536.1"/>
    </source>
</evidence>
<dbReference type="Proteomes" id="UP001304769">
    <property type="component" value="Unassembled WGS sequence"/>
</dbReference>
<dbReference type="EMBL" id="JAYGGQ010000001">
    <property type="protein sequence ID" value="MEA5453536.1"/>
    <property type="molecule type" value="Genomic_DNA"/>
</dbReference>
<accession>A0ABU5T218</accession>
<gene>
    <name evidence="1" type="ORF">SPF06_02255</name>
</gene>
<reference evidence="1 2" key="1">
    <citation type="submission" date="2023-12" db="EMBL/GenBank/DDBJ databases">
        <title>Sinomonas terricola sp. nov, isolated from litchi orchard soil in Guangdong, PR China.</title>
        <authorList>
            <person name="Jiaxin W."/>
            <person name="Yang Z."/>
            <person name="Honghui Z."/>
        </authorList>
    </citation>
    <scope>NUCLEOTIDE SEQUENCE [LARGE SCALE GENOMIC DNA]</scope>
    <source>
        <strain evidence="1 2">JGH33</strain>
    </source>
</reference>
<keyword evidence="2" id="KW-1185">Reference proteome</keyword>
<sequence length="143" mass="15842">MSTETSRSLVGRLYEEVLNKRSLEVIDQIAVEDYIENDPMPGQGEGRSGLRDRVSMLVTALDPSFTVEDVIAEGDRVVVRWRNRGTHVEPFLGLPASGKPFDIAGIDIYRVEGGRLAEHWHVVDQLALLMQLGFIPAPETASP</sequence>
<dbReference type="Pfam" id="PF07366">
    <property type="entry name" value="SnoaL"/>
    <property type="match status" value="1"/>
</dbReference>